<dbReference type="Gramene" id="OIT30772">
    <property type="protein sequence ID" value="OIT30772"/>
    <property type="gene ID" value="A4A49_20440"/>
</dbReference>
<sequence>MAKNCSPATTVFCNSRELPWIITTNNFMENFTIVVRNVRMYFRQRQSRRFMRTLSQRIHAKGLLGKLIPTNLKLNTKSTALVIAMDMPLTLKFLKEQTVEESLIMIVVISSFSRTVMKGFVESIDDRSKDIPFAKPSLASIDVFSDQGWLLDASSLYICKKRIVASGGVKIENSVCMDMAHPLLLSIRHARERILTMTCCVTAVDHVKSKIQKLLIEKYFHCSCSIGALYCEAFHCIRYLELPILFNMTTFENKKTNSWMLLPEYLLQDYYCFNKGLIITIILHMIMTEGLTGRIFKNIGFENDLALHVPNAMDDTFMWKEAAA</sequence>
<name>A0A314KNG1_NICAT</name>
<evidence type="ECO:0000313" key="2">
    <source>
        <dbReference type="Proteomes" id="UP000187609"/>
    </source>
</evidence>
<organism evidence="1 2">
    <name type="scientific">Nicotiana attenuata</name>
    <name type="common">Coyote tobacco</name>
    <dbReference type="NCBI Taxonomy" id="49451"/>
    <lineage>
        <taxon>Eukaryota</taxon>
        <taxon>Viridiplantae</taxon>
        <taxon>Streptophyta</taxon>
        <taxon>Embryophyta</taxon>
        <taxon>Tracheophyta</taxon>
        <taxon>Spermatophyta</taxon>
        <taxon>Magnoliopsida</taxon>
        <taxon>eudicotyledons</taxon>
        <taxon>Gunneridae</taxon>
        <taxon>Pentapetalae</taxon>
        <taxon>asterids</taxon>
        <taxon>lamiids</taxon>
        <taxon>Solanales</taxon>
        <taxon>Solanaceae</taxon>
        <taxon>Nicotianoideae</taxon>
        <taxon>Nicotianeae</taxon>
        <taxon>Nicotiana</taxon>
    </lineage>
</organism>
<keyword evidence="2" id="KW-1185">Reference proteome</keyword>
<accession>A0A314KNG1</accession>
<proteinExistence type="predicted"/>
<gene>
    <name evidence="1" type="ORF">A4A49_20440</name>
</gene>
<dbReference type="EMBL" id="MJEQ01001428">
    <property type="protein sequence ID" value="OIT30772.1"/>
    <property type="molecule type" value="Genomic_DNA"/>
</dbReference>
<protein>
    <submittedName>
        <fullName evidence="1">Uncharacterized protein</fullName>
    </submittedName>
</protein>
<dbReference type="Proteomes" id="UP000187609">
    <property type="component" value="Unassembled WGS sequence"/>
</dbReference>
<comment type="caution">
    <text evidence="1">The sequence shown here is derived from an EMBL/GenBank/DDBJ whole genome shotgun (WGS) entry which is preliminary data.</text>
</comment>
<dbReference type="AlphaFoldDB" id="A0A314KNG1"/>
<reference evidence="1" key="1">
    <citation type="submission" date="2016-11" db="EMBL/GenBank/DDBJ databases">
        <title>The genome of Nicotiana attenuata.</title>
        <authorList>
            <person name="Xu S."/>
            <person name="Brockmoeller T."/>
            <person name="Gaquerel E."/>
            <person name="Navarro A."/>
            <person name="Kuhl H."/>
            <person name="Gase K."/>
            <person name="Ling Z."/>
            <person name="Zhou W."/>
            <person name="Kreitzer C."/>
            <person name="Stanke M."/>
            <person name="Tang H."/>
            <person name="Lyons E."/>
            <person name="Pandey P."/>
            <person name="Pandey S.P."/>
            <person name="Timmermann B."/>
            <person name="Baldwin I.T."/>
        </authorList>
    </citation>
    <scope>NUCLEOTIDE SEQUENCE [LARGE SCALE GENOMIC DNA]</scope>
    <source>
        <strain evidence="1">UT</strain>
    </source>
</reference>
<evidence type="ECO:0000313" key="1">
    <source>
        <dbReference type="EMBL" id="OIT30772.1"/>
    </source>
</evidence>
<dbReference type="STRING" id="49451.A0A314KNG1"/>